<dbReference type="EMBL" id="JAADJZ010000026">
    <property type="protein sequence ID" value="KAF2866752.1"/>
    <property type="molecule type" value="Genomic_DNA"/>
</dbReference>
<reference evidence="1 2" key="1">
    <citation type="submission" date="2020-01" db="EMBL/GenBank/DDBJ databases">
        <authorList>
            <consortium name="DOE Joint Genome Institute"/>
            <person name="Haridas S."/>
            <person name="Albert R."/>
            <person name="Binder M."/>
            <person name="Bloem J."/>
            <person name="Labutti K."/>
            <person name="Salamov A."/>
            <person name="Andreopoulos B."/>
            <person name="Baker S.E."/>
            <person name="Barry K."/>
            <person name="Bills G."/>
            <person name="Bluhm B.H."/>
            <person name="Cannon C."/>
            <person name="Castanera R."/>
            <person name="Culley D.E."/>
            <person name="Daum C."/>
            <person name="Ezra D."/>
            <person name="Gonzalez J.B."/>
            <person name="Henrissat B."/>
            <person name="Kuo A."/>
            <person name="Liang C."/>
            <person name="Lipzen A."/>
            <person name="Lutzoni F."/>
            <person name="Magnuson J."/>
            <person name="Mondo S."/>
            <person name="Nolan M."/>
            <person name="Ohm R."/>
            <person name="Pangilinan J."/>
            <person name="Park H.-J.H."/>
            <person name="Ramirez L."/>
            <person name="Alfaro M."/>
            <person name="Sun H."/>
            <person name="Tritt A."/>
            <person name="Yoshinaga Y."/>
            <person name="Zwiers L.-H.L."/>
            <person name="Turgeon B.G."/>
            <person name="Goodwin S.B."/>
            <person name="Spatafora J.W."/>
            <person name="Crous P.W."/>
            <person name="Grigoriev I.V."/>
        </authorList>
    </citation>
    <scope>NUCLEOTIDE SEQUENCE [LARGE SCALE GENOMIC DNA]</scope>
    <source>
        <strain evidence="1 2">CBS 611.86</strain>
    </source>
</reference>
<dbReference type="Proteomes" id="UP000481861">
    <property type="component" value="Unassembled WGS sequence"/>
</dbReference>
<evidence type="ECO:0000313" key="2">
    <source>
        <dbReference type="Proteomes" id="UP000481861"/>
    </source>
</evidence>
<evidence type="ECO:0000313" key="1">
    <source>
        <dbReference type="EMBL" id="KAF2866752.1"/>
    </source>
</evidence>
<comment type="caution">
    <text evidence="1">The sequence shown here is derived from an EMBL/GenBank/DDBJ whole genome shotgun (WGS) entry which is preliminary data.</text>
</comment>
<name>A0A7C8I303_9PLEO</name>
<dbReference type="AlphaFoldDB" id="A0A7C8I303"/>
<protein>
    <submittedName>
        <fullName evidence="1">Uncharacterized protein</fullName>
    </submittedName>
</protein>
<keyword evidence="2" id="KW-1185">Reference proteome</keyword>
<gene>
    <name evidence="1" type="ORF">BDV95DRAFT_611429</name>
</gene>
<proteinExistence type="predicted"/>
<sequence length="174" mass="18611">MPPQNDGFAEHALSNGGTVVTLIRCGAAWPPFIARENADGKKAVPSRRTLSYPPRGRNLLHAAGYTANSRMECGPLELASFQNCVPPAWLAVTTVSFQRFEAGHQQNGQTEGSTRRESCTTWVPTGACRRDKICALSTLPMSCSGAAMAGSECAHLDLQARGLVLARIKDVKGL</sequence>
<organism evidence="1 2">
    <name type="scientific">Massariosphaeria phaeospora</name>
    <dbReference type="NCBI Taxonomy" id="100035"/>
    <lineage>
        <taxon>Eukaryota</taxon>
        <taxon>Fungi</taxon>
        <taxon>Dikarya</taxon>
        <taxon>Ascomycota</taxon>
        <taxon>Pezizomycotina</taxon>
        <taxon>Dothideomycetes</taxon>
        <taxon>Pleosporomycetidae</taxon>
        <taxon>Pleosporales</taxon>
        <taxon>Pleosporales incertae sedis</taxon>
        <taxon>Massariosphaeria</taxon>
    </lineage>
</organism>
<accession>A0A7C8I303</accession>